<comment type="caution">
    <text evidence="5">The sequence shown here is derived from an EMBL/GenBank/DDBJ whole genome shotgun (WGS) entry which is preliminary data.</text>
</comment>
<evidence type="ECO:0000313" key="6">
    <source>
        <dbReference type="Proteomes" id="UP001172457"/>
    </source>
</evidence>
<dbReference type="InterPro" id="IPR027417">
    <property type="entry name" value="P-loop_NTPase"/>
</dbReference>
<dbReference type="InterPro" id="IPR042197">
    <property type="entry name" value="Apaf_helical"/>
</dbReference>
<dbReference type="InterPro" id="IPR032675">
    <property type="entry name" value="LRR_dom_sf"/>
</dbReference>
<dbReference type="InterPro" id="IPR036390">
    <property type="entry name" value="WH_DNA-bd_sf"/>
</dbReference>
<protein>
    <recommendedName>
        <fullName evidence="7">NB-ARC domain-containing protein</fullName>
    </recommendedName>
</protein>
<keyword evidence="1" id="KW-0433">Leucine-rich repeat</keyword>
<evidence type="ECO:0008006" key="7">
    <source>
        <dbReference type="Google" id="ProtNLM"/>
    </source>
</evidence>
<dbReference type="InterPro" id="IPR011713">
    <property type="entry name" value="Leu-rich_rpt_3"/>
</dbReference>
<dbReference type="GO" id="GO:0006952">
    <property type="term" value="P:defense response"/>
    <property type="evidence" value="ECO:0007669"/>
    <property type="project" value="InterPro"/>
</dbReference>
<keyword evidence="2" id="KW-0677">Repeat</keyword>
<sequence>MRGRLEGNTFLGILAKVCGMRTRNVGWFRWRYTSKWSSWSLRKLIDSSLTCRHEVEFIEQVVKDISSKLPTISADGNLIGMRNRINGMVSSLNEFPNELSMIGITGMGGIGKTTLARAVFDQICTEFEGSSFVENVRERSNSLLLGLKSLQQQALRDVLKKQDIFVNGVLEGKKEMKKKMHGIKVLVVLDDVDHIDQLKALAGERNWFKSGSKIIITTRDKQVLVAHKVNSIHDSTTAEEAVCLLSRCAFGKEIPCPGYEELSKKVVRYAAGLPLTITILGSSLCEAKEHEWIDTIERLKRIPLKETIQKLELSYMGLDDDCKEIFLDVACILKGWKEDEAIRSLESCGFHAIHGLSVLEKKSLITISKYGHLGMHDHIEEMGRYIVRRSNLDEPRRHTRLWIEDEVKDILINDLGTEATTCISVFTPEVNQGTIMKGLRKMEKLRFLLVNDFMHSNEREFDEDIQYLPNSLQYLRWNDYKLCFLPRKFQASNLVALEMPNSSLKQLWEGKERKVLHKLRFLDLSFSLLRTFDLGLTPNVEILDLRYCCRLVEFHVPLQCSKLKSLNLDHSKISTLDLRLVPNIETLTLMDCSDLVELDIPNKCLQLKFLNMCSPKLRSLDLRLVPNIATLNLIRCCDLVELHIPCECPQLTYLKVSSSKLRSLDLRLIMNIETLDLDECKDLVEPDMPVNTLKLEECDYLVEFDMFLESLVLRISTLRILAIGPIQNLETYKPSRLL</sequence>
<feature type="domain" description="Disease resistance protein Roq1-like winged-helix" evidence="4">
    <location>
        <begin position="323"/>
        <end position="389"/>
    </location>
</feature>
<dbReference type="Gene3D" id="3.80.10.10">
    <property type="entry name" value="Ribonuclease Inhibitor"/>
    <property type="match status" value="1"/>
</dbReference>
<feature type="domain" description="NB-ARC" evidence="3">
    <location>
        <begin position="89"/>
        <end position="250"/>
    </location>
</feature>
<evidence type="ECO:0000256" key="1">
    <source>
        <dbReference type="ARBA" id="ARBA00022614"/>
    </source>
</evidence>
<gene>
    <name evidence="5" type="ORF">OSB04_008173</name>
</gene>
<dbReference type="PRINTS" id="PR00364">
    <property type="entry name" value="DISEASERSIST"/>
</dbReference>
<reference evidence="5" key="1">
    <citation type="submission" date="2023-03" db="EMBL/GenBank/DDBJ databases">
        <title>Chromosome-scale reference genome and RAD-based genetic map of yellow starthistle (Centaurea solstitialis) reveal putative structural variation and QTLs associated with invader traits.</title>
        <authorList>
            <person name="Reatini B."/>
            <person name="Cang F.A."/>
            <person name="Jiang Q."/>
            <person name="Mckibben M.T.W."/>
            <person name="Barker M.S."/>
            <person name="Rieseberg L.H."/>
            <person name="Dlugosch K.M."/>
        </authorList>
    </citation>
    <scope>NUCLEOTIDE SEQUENCE</scope>
    <source>
        <strain evidence="5">CAN-66</strain>
        <tissue evidence="5">Leaf</tissue>
    </source>
</reference>
<accession>A0AA38TTS8</accession>
<dbReference type="AlphaFoldDB" id="A0AA38TTS8"/>
<proteinExistence type="predicted"/>
<dbReference type="Gene3D" id="1.10.8.430">
    <property type="entry name" value="Helical domain of apoptotic protease-activating factors"/>
    <property type="match status" value="1"/>
</dbReference>
<dbReference type="EMBL" id="JARYMX010000002">
    <property type="protein sequence ID" value="KAJ9563013.1"/>
    <property type="molecule type" value="Genomic_DNA"/>
</dbReference>
<dbReference type="SUPFAM" id="SSF46785">
    <property type="entry name" value="Winged helix' DNA-binding domain"/>
    <property type="match status" value="1"/>
</dbReference>
<evidence type="ECO:0000313" key="5">
    <source>
        <dbReference type="EMBL" id="KAJ9563013.1"/>
    </source>
</evidence>
<organism evidence="5 6">
    <name type="scientific">Centaurea solstitialis</name>
    <name type="common">yellow star-thistle</name>
    <dbReference type="NCBI Taxonomy" id="347529"/>
    <lineage>
        <taxon>Eukaryota</taxon>
        <taxon>Viridiplantae</taxon>
        <taxon>Streptophyta</taxon>
        <taxon>Embryophyta</taxon>
        <taxon>Tracheophyta</taxon>
        <taxon>Spermatophyta</taxon>
        <taxon>Magnoliopsida</taxon>
        <taxon>eudicotyledons</taxon>
        <taxon>Gunneridae</taxon>
        <taxon>Pentapetalae</taxon>
        <taxon>asterids</taxon>
        <taxon>campanulids</taxon>
        <taxon>Asterales</taxon>
        <taxon>Asteraceae</taxon>
        <taxon>Carduoideae</taxon>
        <taxon>Cardueae</taxon>
        <taxon>Centaureinae</taxon>
        <taxon>Centaurea</taxon>
    </lineage>
</organism>
<dbReference type="PANTHER" id="PTHR11017">
    <property type="entry name" value="LEUCINE-RICH REPEAT-CONTAINING PROTEIN"/>
    <property type="match status" value="1"/>
</dbReference>
<dbReference type="SUPFAM" id="SSF52058">
    <property type="entry name" value="L domain-like"/>
    <property type="match status" value="1"/>
</dbReference>
<dbReference type="Pfam" id="PF07725">
    <property type="entry name" value="LRR_3"/>
    <property type="match status" value="1"/>
</dbReference>
<dbReference type="Gene3D" id="3.40.50.300">
    <property type="entry name" value="P-loop containing nucleotide triphosphate hydrolases"/>
    <property type="match status" value="1"/>
</dbReference>
<dbReference type="InterPro" id="IPR002182">
    <property type="entry name" value="NB-ARC"/>
</dbReference>
<keyword evidence="6" id="KW-1185">Reference proteome</keyword>
<evidence type="ECO:0000259" key="4">
    <source>
        <dbReference type="Pfam" id="PF23282"/>
    </source>
</evidence>
<dbReference type="SUPFAM" id="SSF52540">
    <property type="entry name" value="P-loop containing nucleoside triphosphate hydrolases"/>
    <property type="match status" value="1"/>
</dbReference>
<dbReference type="Pfam" id="PF23282">
    <property type="entry name" value="WHD_ROQ1"/>
    <property type="match status" value="1"/>
</dbReference>
<evidence type="ECO:0000259" key="3">
    <source>
        <dbReference type="Pfam" id="PF00931"/>
    </source>
</evidence>
<dbReference type="InterPro" id="IPR058192">
    <property type="entry name" value="WHD_ROQ1-like"/>
</dbReference>
<dbReference type="GO" id="GO:0043531">
    <property type="term" value="F:ADP binding"/>
    <property type="evidence" value="ECO:0007669"/>
    <property type="project" value="InterPro"/>
</dbReference>
<name>A0AA38TTS8_9ASTR</name>
<dbReference type="Pfam" id="PF00931">
    <property type="entry name" value="NB-ARC"/>
    <property type="match status" value="1"/>
</dbReference>
<dbReference type="Proteomes" id="UP001172457">
    <property type="component" value="Chromosome 2"/>
</dbReference>
<dbReference type="PANTHER" id="PTHR11017:SF577">
    <property type="entry name" value="DISEASE RESISTANCE PROTEIN (TIR-NBS-LRR CLASS), PUTATIVE-RELATED"/>
    <property type="match status" value="1"/>
</dbReference>
<dbReference type="InterPro" id="IPR044974">
    <property type="entry name" value="Disease_R_plants"/>
</dbReference>
<evidence type="ECO:0000256" key="2">
    <source>
        <dbReference type="ARBA" id="ARBA00022737"/>
    </source>
</evidence>